<evidence type="ECO:0000313" key="2">
    <source>
        <dbReference type="Proteomes" id="UP001516400"/>
    </source>
</evidence>
<sequence>MNGDVGKMPSGAVYNATPEPSAVMGTMPDFIPVNGVAEGAEGLGPIPLSASQENASQPVYPISQLKQLLSQQLEYYFSR</sequence>
<dbReference type="AlphaFoldDB" id="A0ABD2P1H4"/>
<name>A0ABD2P1H4_9CUCU</name>
<reference evidence="1 2" key="1">
    <citation type="journal article" date="2021" name="BMC Biol.">
        <title>Horizontally acquired antibacterial genes associated with adaptive radiation of ladybird beetles.</title>
        <authorList>
            <person name="Li H.S."/>
            <person name="Tang X.F."/>
            <person name="Huang Y.H."/>
            <person name="Xu Z.Y."/>
            <person name="Chen M.L."/>
            <person name="Du X.Y."/>
            <person name="Qiu B.Y."/>
            <person name="Chen P.T."/>
            <person name="Zhang W."/>
            <person name="Slipinski A."/>
            <person name="Escalona H.E."/>
            <person name="Waterhouse R.M."/>
            <person name="Zwick A."/>
            <person name="Pang H."/>
        </authorList>
    </citation>
    <scope>NUCLEOTIDE SEQUENCE [LARGE SCALE GENOMIC DNA]</scope>
    <source>
        <strain evidence="1">SYSU2018</strain>
    </source>
</reference>
<accession>A0ABD2P1H4</accession>
<organism evidence="1 2">
    <name type="scientific">Cryptolaemus montrouzieri</name>
    <dbReference type="NCBI Taxonomy" id="559131"/>
    <lineage>
        <taxon>Eukaryota</taxon>
        <taxon>Metazoa</taxon>
        <taxon>Ecdysozoa</taxon>
        <taxon>Arthropoda</taxon>
        <taxon>Hexapoda</taxon>
        <taxon>Insecta</taxon>
        <taxon>Pterygota</taxon>
        <taxon>Neoptera</taxon>
        <taxon>Endopterygota</taxon>
        <taxon>Coleoptera</taxon>
        <taxon>Polyphaga</taxon>
        <taxon>Cucujiformia</taxon>
        <taxon>Coccinelloidea</taxon>
        <taxon>Coccinellidae</taxon>
        <taxon>Scymninae</taxon>
        <taxon>Scymnini</taxon>
        <taxon>Cryptolaemus</taxon>
    </lineage>
</organism>
<keyword evidence="2" id="KW-1185">Reference proteome</keyword>
<evidence type="ECO:0000313" key="1">
    <source>
        <dbReference type="EMBL" id="KAL3284691.1"/>
    </source>
</evidence>
<proteinExistence type="predicted"/>
<dbReference type="EMBL" id="JABFTP020000165">
    <property type="protein sequence ID" value="KAL3284691.1"/>
    <property type="molecule type" value="Genomic_DNA"/>
</dbReference>
<comment type="caution">
    <text evidence="1">The sequence shown here is derived from an EMBL/GenBank/DDBJ whole genome shotgun (WGS) entry which is preliminary data.</text>
</comment>
<gene>
    <name evidence="1" type="ORF">HHI36_018840</name>
</gene>
<protein>
    <submittedName>
        <fullName evidence="1">Uncharacterized protein</fullName>
    </submittedName>
</protein>
<dbReference type="Proteomes" id="UP001516400">
    <property type="component" value="Unassembled WGS sequence"/>
</dbReference>